<dbReference type="Proteomes" id="UP001141806">
    <property type="component" value="Unassembled WGS sequence"/>
</dbReference>
<accession>A0A9Q0KUU1</accession>
<evidence type="ECO:0000256" key="5">
    <source>
        <dbReference type="ARBA" id="ARBA00023085"/>
    </source>
</evidence>
<dbReference type="GO" id="GO:0030599">
    <property type="term" value="F:pectinesterase activity"/>
    <property type="evidence" value="ECO:0007669"/>
    <property type="project" value="UniProtKB-EC"/>
</dbReference>
<evidence type="ECO:0000256" key="3">
    <source>
        <dbReference type="ARBA" id="ARBA00013229"/>
    </source>
</evidence>
<evidence type="ECO:0000256" key="2">
    <source>
        <dbReference type="ARBA" id="ARBA00008891"/>
    </source>
</evidence>
<sequence length="365" mass="38814">MEGRIIGSVIGLGGVGDDMGGGMIGSIIGSGGMGDGMGGAMIGSVIGLGGVGDGIRGGMIGLVIGFGGVGDDGPRSVGDDVVCVNFGGHGIVPSITKKLVATDHIEQVKIGKDKPCIFLEGVNSKTTIIQYDAHEATDTSITFSLLAENFVAKNIGFKNTYNLDGAGHPRVPAVAAFIYGDKASFYSCGFIGLQDTLWDELGRHYFEQCYIEGAMDFIFGGGQTIYEKCTIQVTADALYQSNGGIGFITAQRRLSADHPSGYVFKQAAVVGRGLTHLGRAYGPYSRVIFVRSMLSEVVVPEGWNAWTYVGQEENLVYAESRCFGVGSDTSKRVPWEKKLSDSQLRDLTELSFIDQEGWIEKQPKG</sequence>
<dbReference type="EMBL" id="JAMYWD010000003">
    <property type="protein sequence ID" value="KAJ4977111.1"/>
    <property type="molecule type" value="Genomic_DNA"/>
</dbReference>
<dbReference type="EC" id="3.1.1.11" evidence="3"/>
<dbReference type="AlphaFoldDB" id="A0A9Q0KUU1"/>
<dbReference type="InterPro" id="IPR012334">
    <property type="entry name" value="Pectin_lyas_fold"/>
</dbReference>
<evidence type="ECO:0000256" key="1">
    <source>
        <dbReference type="ARBA" id="ARBA00005184"/>
    </source>
</evidence>
<gene>
    <name evidence="7" type="ORF">NE237_002217</name>
</gene>
<comment type="caution">
    <text evidence="7">The sequence shown here is derived from an EMBL/GenBank/DDBJ whole genome shotgun (WGS) entry which is preliminary data.</text>
</comment>
<keyword evidence="8" id="KW-1185">Reference proteome</keyword>
<dbReference type="Pfam" id="PF01095">
    <property type="entry name" value="Pectinesterase"/>
    <property type="match status" value="1"/>
</dbReference>
<dbReference type="PANTHER" id="PTHR31321:SF134">
    <property type="entry name" value="PECTINESTERASE"/>
    <property type="match status" value="1"/>
</dbReference>
<organism evidence="7 8">
    <name type="scientific">Protea cynaroides</name>
    <dbReference type="NCBI Taxonomy" id="273540"/>
    <lineage>
        <taxon>Eukaryota</taxon>
        <taxon>Viridiplantae</taxon>
        <taxon>Streptophyta</taxon>
        <taxon>Embryophyta</taxon>
        <taxon>Tracheophyta</taxon>
        <taxon>Spermatophyta</taxon>
        <taxon>Magnoliopsida</taxon>
        <taxon>Proteales</taxon>
        <taxon>Proteaceae</taxon>
        <taxon>Protea</taxon>
    </lineage>
</organism>
<reference evidence="7" key="1">
    <citation type="journal article" date="2023" name="Plant J.">
        <title>The genome of the king protea, Protea cynaroides.</title>
        <authorList>
            <person name="Chang J."/>
            <person name="Duong T.A."/>
            <person name="Schoeman C."/>
            <person name="Ma X."/>
            <person name="Roodt D."/>
            <person name="Barker N."/>
            <person name="Li Z."/>
            <person name="Van de Peer Y."/>
            <person name="Mizrachi E."/>
        </authorList>
    </citation>
    <scope>NUCLEOTIDE SEQUENCE</scope>
    <source>
        <tissue evidence="7">Young leaves</tissue>
    </source>
</reference>
<name>A0A9Q0KUU1_9MAGN</name>
<comment type="similarity">
    <text evidence="2">Belongs to the pectinesterase family.</text>
</comment>
<dbReference type="PANTHER" id="PTHR31321">
    <property type="entry name" value="ACYL-COA THIOESTER HYDROLASE YBHC-RELATED"/>
    <property type="match status" value="1"/>
</dbReference>
<feature type="domain" description="Pectinesterase catalytic" evidence="6">
    <location>
        <begin position="105"/>
        <end position="354"/>
    </location>
</feature>
<dbReference type="Gene3D" id="2.160.20.10">
    <property type="entry name" value="Single-stranded right-handed beta-helix, Pectin lyase-like"/>
    <property type="match status" value="1"/>
</dbReference>
<dbReference type="InterPro" id="IPR011050">
    <property type="entry name" value="Pectin_lyase_fold/virulence"/>
</dbReference>
<dbReference type="GO" id="GO:0045490">
    <property type="term" value="P:pectin catabolic process"/>
    <property type="evidence" value="ECO:0007669"/>
    <property type="project" value="TreeGrafter"/>
</dbReference>
<dbReference type="OrthoDB" id="2019149at2759"/>
<proteinExistence type="inferred from homology"/>
<evidence type="ECO:0000256" key="4">
    <source>
        <dbReference type="ARBA" id="ARBA00022801"/>
    </source>
</evidence>
<keyword evidence="4" id="KW-0378">Hydrolase</keyword>
<keyword evidence="5" id="KW-0063">Aspartyl esterase</keyword>
<dbReference type="SUPFAM" id="SSF51126">
    <property type="entry name" value="Pectin lyase-like"/>
    <property type="match status" value="1"/>
</dbReference>
<protein>
    <recommendedName>
        <fullName evidence="3">pectinesterase</fullName>
        <ecNumber evidence="3">3.1.1.11</ecNumber>
    </recommendedName>
</protein>
<evidence type="ECO:0000313" key="7">
    <source>
        <dbReference type="EMBL" id="KAJ4977111.1"/>
    </source>
</evidence>
<dbReference type="InterPro" id="IPR000070">
    <property type="entry name" value="Pectinesterase_cat"/>
</dbReference>
<comment type="pathway">
    <text evidence="1">Glycan metabolism; pectin degradation; 2-dehydro-3-deoxy-D-gluconate from pectin: step 1/5.</text>
</comment>
<evidence type="ECO:0000259" key="6">
    <source>
        <dbReference type="Pfam" id="PF01095"/>
    </source>
</evidence>
<evidence type="ECO:0000313" key="8">
    <source>
        <dbReference type="Proteomes" id="UP001141806"/>
    </source>
</evidence>
<dbReference type="GO" id="GO:0042545">
    <property type="term" value="P:cell wall modification"/>
    <property type="evidence" value="ECO:0007669"/>
    <property type="project" value="InterPro"/>
</dbReference>